<feature type="transmembrane region" description="Helical" evidence="7">
    <location>
        <begin position="72"/>
        <end position="89"/>
    </location>
</feature>
<organism evidence="9 10">
    <name type="scientific">Faecalibacter rhinopitheci</name>
    <dbReference type="NCBI Taxonomy" id="2779678"/>
    <lineage>
        <taxon>Bacteria</taxon>
        <taxon>Pseudomonadati</taxon>
        <taxon>Bacteroidota</taxon>
        <taxon>Flavobacteriia</taxon>
        <taxon>Flavobacteriales</taxon>
        <taxon>Weeksellaceae</taxon>
        <taxon>Faecalibacter</taxon>
    </lineage>
</organism>
<evidence type="ECO:0000313" key="10">
    <source>
        <dbReference type="Proteomes" id="UP000608754"/>
    </source>
</evidence>
<keyword evidence="6 7" id="KW-0472">Membrane</keyword>
<keyword evidence="3" id="KW-1003">Cell membrane</keyword>
<dbReference type="Proteomes" id="UP000608754">
    <property type="component" value="Unassembled WGS sequence"/>
</dbReference>
<protein>
    <submittedName>
        <fullName evidence="9">MgtC/SapB family protein</fullName>
    </submittedName>
</protein>
<dbReference type="AlphaFoldDB" id="A0A8J7FQK2"/>
<accession>A0A8J7FQK2</accession>
<reference evidence="9" key="1">
    <citation type="submission" date="2020-10" db="EMBL/GenBank/DDBJ databases">
        <authorList>
            <person name="Lu T."/>
            <person name="Wang Q."/>
            <person name="Han X."/>
        </authorList>
    </citation>
    <scope>NUCLEOTIDE SEQUENCE</scope>
    <source>
        <strain evidence="9">WQ 117</strain>
    </source>
</reference>
<dbReference type="InterPro" id="IPR003416">
    <property type="entry name" value="MgtC/SapB/SrpB/YhiD_fam"/>
</dbReference>
<comment type="caution">
    <text evidence="9">The sequence shown here is derived from an EMBL/GenBank/DDBJ whole genome shotgun (WGS) entry which is preliminary data.</text>
</comment>
<evidence type="ECO:0000256" key="3">
    <source>
        <dbReference type="ARBA" id="ARBA00022475"/>
    </source>
</evidence>
<keyword evidence="4 7" id="KW-0812">Transmembrane</keyword>
<evidence type="ECO:0000259" key="8">
    <source>
        <dbReference type="Pfam" id="PF02308"/>
    </source>
</evidence>
<evidence type="ECO:0000256" key="5">
    <source>
        <dbReference type="ARBA" id="ARBA00022989"/>
    </source>
</evidence>
<dbReference type="RefSeq" id="WP_194181539.1">
    <property type="nucleotide sequence ID" value="NZ_JADGIK010000001.1"/>
</dbReference>
<evidence type="ECO:0000256" key="2">
    <source>
        <dbReference type="ARBA" id="ARBA00009298"/>
    </source>
</evidence>
<evidence type="ECO:0000256" key="1">
    <source>
        <dbReference type="ARBA" id="ARBA00004651"/>
    </source>
</evidence>
<dbReference type="InterPro" id="IPR049177">
    <property type="entry name" value="MgtC_SapB_SrpB_YhiD_N"/>
</dbReference>
<sequence length="221" mass="24737">MNWESFISNWENIDIIKMACSLIAGVLLGIEREVKDKAAGFKTITIICLGSTLFTILSYKMGEGDSEDATRIASYVVSGIGFLGAGVIFKDGVTVSGLTTAGIIWIAAAIGMSLGFGEFIIAFAFLLCSFLVIFFGNYISKIFITKKTYKIIRFTIPKNQVSVRNEIIEKLEKLIISYECKSIEVDEENISYVYEIVFKIKDITLIEEFLIHQDKIKKLTF</sequence>
<keyword evidence="10" id="KW-1185">Reference proteome</keyword>
<keyword evidence="5 7" id="KW-1133">Transmembrane helix</keyword>
<comment type="similarity">
    <text evidence="2">Belongs to the MgtC/SapB family.</text>
</comment>
<dbReference type="PANTHER" id="PTHR33778:SF1">
    <property type="entry name" value="MAGNESIUM TRANSPORTER YHID-RELATED"/>
    <property type="match status" value="1"/>
</dbReference>
<comment type="subcellular location">
    <subcellularLocation>
        <location evidence="1">Cell membrane</location>
        <topology evidence="1">Multi-pass membrane protein</topology>
    </subcellularLocation>
</comment>
<evidence type="ECO:0000256" key="7">
    <source>
        <dbReference type="SAM" id="Phobius"/>
    </source>
</evidence>
<name>A0A8J7FQK2_9FLAO</name>
<dbReference type="EMBL" id="JADGIK010000001">
    <property type="protein sequence ID" value="MBF0596007.1"/>
    <property type="molecule type" value="Genomic_DNA"/>
</dbReference>
<gene>
    <name evidence="9" type="ORF">IM532_00775</name>
</gene>
<dbReference type="Pfam" id="PF02308">
    <property type="entry name" value="MgtC"/>
    <property type="match status" value="1"/>
</dbReference>
<evidence type="ECO:0000313" key="9">
    <source>
        <dbReference type="EMBL" id="MBF0596007.1"/>
    </source>
</evidence>
<dbReference type="PRINTS" id="PR01837">
    <property type="entry name" value="MGTCSAPBPROT"/>
</dbReference>
<feature type="domain" description="MgtC/SapB/SrpB/YhiD N-terminal" evidence="8">
    <location>
        <begin position="19"/>
        <end position="140"/>
    </location>
</feature>
<dbReference type="GO" id="GO:0005886">
    <property type="term" value="C:plasma membrane"/>
    <property type="evidence" value="ECO:0007669"/>
    <property type="project" value="UniProtKB-SubCell"/>
</dbReference>
<evidence type="ECO:0000256" key="4">
    <source>
        <dbReference type="ARBA" id="ARBA00022692"/>
    </source>
</evidence>
<dbReference type="PANTHER" id="PTHR33778">
    <property type="entry name" value="PROTEIN MGTC"/>
    <property type="match status" value="1"/>
</dbReference>
<feature type="transmembrane region" description="Helical" evidence="7">
    <location>
        <begin position="39"/>
        <end position="60"/>
    </location>
</feature>
<evidence type="ECO:0000256" key="6">
    <source>
        <dbReference type="ARBA" id="ARBA00023136"/>
    </source>
</evidence>
<feature type="transmembrane region" description="Helical" evidence="7">
    <location>
        <begin position="120"/>
        <end position="140"/>
    </location>
</feature>
<feature type="transmembrane region" description="Helical" evidence="7">
    <location>
        <begin position="96"/>
        <end position="114"/>
    </location>
</feature>
<proteinExistence type="inferred from homology"/>